<feature type="transmembrane region" description="Helical" evidence="2">
    <location>
        <begin position="821"/>
        <end position="839"/>
    </location>
</feature>
<feature type="transmembrane region" description="Helical" evidence="2">
    <location>
        <begin position="439"/>
        <end position="458"/>
    </location>
</feature>
<feature type="transmembrane region" description="Helical" evidence="2">
    <location>
        <begin position="537"/>
        <end position="555"/>
    </location>
</feature>
<feature type="transmembrane region" description="Helical" evidence="2">
    <location>
        <begin position="620"/>
        <end position="636"/>
    </location>
</feature>
<dbReference type="PANTHER" id="PTHR35313">
    <property type="entry name" value="NO EXINE FORMATION 1"/>
    <property type="match status" value="1"/>
</dbReference>
<feature type="transmembrane region" description="Helical" evidence="2">
    <location>
        <begin position="393"/>
        <end position="419"/>
    </location>
</feature>
<feature type="compositionally biased region" description="Low complexity" evidence="1">
    <location>
        <begin position="16"/>
        <end position="29"/>
    </location>
</feature>
<feature type="transmembrane region" description="Helical" evidence="2">
    <location>
        <begin position="567"/>
        <end position="584"/>
    </location>
</feature>
<feature type="transmembrane region" description="Helical" evidence="2">
    <location>
        <begin position="150"/>
        <end position="171"/>
    </location>
</feature>
<keyword evidence="2" id="KW-0812">Transmembrane</keyword>
<feature type="transmembrane region" description="Helical" evidence="2">
    <location>
        <begin position="982"/>
        <end position="998"/>
    </location>
</feature>
<dbReference type="EMBL" id="JAYDYQ010002533">
    <property type="protein sequence ID" value="KAK4486033.1"/>
    <property type="molecule type" value="Genomic_DNA"/>
</dbReference>
<sequence>MLPPELQPRSFRPYISSSASTPSFSSSSSYNGDQNPNPSPTSSSLYFGETTSRSRRSSSSMKNSRFFPSSFIHNARIAVALVPSAAFLLDLGGAPVVATLVVGLMIAYILDSLNFKSGSFFAVWFSLIAAQIAFFFSSSLYYTFSSYLSLALLAAFTCALTNFLIGVWVSLQFKWIQIEYPAIVLALERLLFACTPLVASALFTWATVSAVGMINAAYYLMVFSCIFYWLYSIPRASSFKSKQEVGYHGGQVPEDSFILGQLESCVHTLNLIFFPLLFHIASHYFVMFSSAAAVCDLVLLFFIPFLFQLYASTRGALWWVTKNEHQLHRIRIANGAVALVFVVLCLEVRVVFHSFGRYIHVPPPLNYLLVTVTMLGGAVAAGTYAVGMVSDAFGSVVFTALAIIVSGAGAVVVGFPFLFLPLPCVAGFYLARFFTKKSLSSYSAFVALGSLMVTWFVMHNYWDLNIWIAGMSLKSFCKLIVGSVMLAMAVPGLAVLSPKLRFLTEAGLISHALLLCYIENNFFNYSNVYYYGMDDDVMYPSYMVVMTTFAGLAIVRRLSVDQRIGSKAVWILICLYSSKLSMLFMASKTVLWVSAVLLLAVSPPVLLYREKSKTASKMKPWQGYAHAGIVTLSVWFCRETIFEALQWWNGRSPSEGLLLGTCIVLTGLACVPIVALHFSHVMAAKRCLVLVVATGLLFILMQPPIPMSWTYHSDLIKSARQSADDITIYGFMASKPTWPSWLLISAILLTLAAVTSVIPIKYIVELRTFYAIAVGIALGIYISAEYFLQAAILHALIIVTMVCTSVFVVFTHLPSASSTKLLPWIFALIVALFPVTYLLEGQVRFNKSILGEIGIEDMTGEDNRVATLLAIEGARTSLLGLCAAIFMLIALEIKFELASLMREKFAEKGGLRHSQSSQSNSAVVPPRMRFMQQRRASTTPTFTIKRMAAEGAWMPAVGNVATVMCFAICLILNMHLTGGSNRAIFFLAPILLLLNQDSDFFAGFGDKQRYFPVTVAISGYLVLTTLYSIWEDIWHGNAGWGIDIGGPDWIFAVKNLALLILTFPSHILFNLFVWSYTKQADSKPLLTIPLNLPSRHSPPTSFLTAAAAESPTPKPWPLQFHSILFVNYSGSAGLYNLWYDWPNGRNLNIIQDQLGGVLYDIEWNNGSIYKYTKDKQCSTFQIDVGILRPDWLDSAVYLGQETVDGFLCNVWQKIDFIWYYEDVVTQRPVHWVFYTGRSIHVMTFEVGAVLEDAKWQAPAYCFEKNDTKSQFQVDIGYMEPQLKDISRGSMQLDM</sequence>
<feature type="transmembrane region" description="Helical" evidence="2">
    <location>
        <begin position="952"/>
        <end position="976"/>
    </location>
</feature>
<evidence type="ECO:0008006" key="5">
    <source>
        <dbReference type="Google" id="ProtNLM"/>
    </source>
</evidence>
<feature type="transmembrane region" description="Helical" evidence="2">
    <location>
        <begin position="291"/>
        <end position="311"/>
    </location>
</feature>
<feature type="transmembrane region" description="Helical" evidence="2">
    <location>
        <begin position="790"/>
        <end position="809"/>
    </location>
</feature>
<feature type="transmembrane region" description="Helical" evidence="2">
    <location>
        <begin position="332"/>
        <end position="352"/>
    </location>
</feature>
<feature type="transmembrane region" description="Helical" evidence="2">
    <location>
        <begin position="741"/>
        <end position="760"/>
    </location>
</feature>
<proteinExistence type="predicted"/>
<name>A0ABR0D9T7_9LAMI</name>
<feature type="compositionally biased region" description="Polar residues" evidence="1">
    <location>
        <begin position="30"/>
        <end position="51"/>
    </location>
</feature>
<feature type="transmembrane region" description="Helical" evidence="2">
    <location>
        <begin position="656"/>
        <end position="675"/>
    </location>
</feature>
<keyword evidence="4" id="KW-1185">Reference proteome</keyword>
<keyword evidence="2" id="KW-0472">Membrane</keyword>
<feature type="transmembrane region" description="Helical" evidence="2">
    <location>
        <begin position="212"/>
        <end position="231"/>
    </location>
</feature>
<dbReference type="Proteomes" id="UP001291926">
    <property type="component" value="Unassembled WGS sequence"/>
</dbReference>
<feature type="transmembrane region" description="Helical" evidence="2">
    <location>
        <begin position="183"/>
        <end position="206"/>
    </location>
</feature>
<feature type="transmembrane region" description="Helical" evidence="2">
    <location>
        <begin position="122"/>
        <end position="144"/>
    </location>
</feature>
<feature type="transmembrane region" description="Helical" evidence="2">
    <location>
        <begin position="877"/>
        <end position="895"/>
    </location>
</feature>
<dbReference type="PANTHER" id="PTHR35313:SF1">
    <property type="entry name" value="NO EXINE FORMATION 1"/>
    <property type="match status" value="1"/>
</dbReference>
<feature type="transmembrane region" description="Helical" evidence="2">
    <location>
        <begin position="687"/>
        <end position="705"/>
    </location>
</feature>
<feature type="transmembrane region" description="Helical" evidence="2">
    <location>
        <begin position="1050"/>
        <end position="1073"/>
    </location>
</feature>
<organism evidence="3 4">
    <name type="scientific">Penstemon davidsonii</name>
    <dbReference type="NCBI Taxonomy" id="160366"/>
    <lineage>
        <taxon>Eukaryota</taxon>
        <taxon>Viridiplantae</taxon>
        <taxon>Streptophyta</taxon>
        <taxon>Embryophyta</taxon>
        <taxon>Tracheophyta</taxon>
        <taxon>Spermatophyta</taxon>
        <taxon>Magnoliopsida</taxon>
        <taxon>eudicotyledons</taxon>
        <taxon>Gunneridae</taxon>
        <taxon>Pentapetalae</taxon>
        <taxon>asterids</taxon>
        <taxon>lamiids</taxon>
        <taxon>Lamiales</taxon>
        <taxon>Plantaginaceae</taxon>
        <taxon>Cheloneae</taxon>
        <taxon>Penstemon</taxon>
    </lineage>
</organism>
<keyword evidence="2" id="KW-1133">Transmembrane helix</keyword>
<feature type="transmembrane region" description="Helical" evidence="2">
    <location>
        <begin position="364"/>
        <end position="386"/>
    </location>
</feature>
<comment type="caution">
    <text evidence="3">The sequence shown here is derived from an EMBL/GenBank/DDBJ whole genome shotgun (WGS) entry which is preliminary data.</text>
</comment>
<evidence type="ECO:0000256" key="1">
    <source>
        <dbReference type="SAM" id="MobiDB-lite"/>
    </source>
</evidence>
<evidence type="ECO:0000256" key="2">
    <source>
        <dbReference type="SAM" id="Phobius"/>
    </source>
</evidence>
<feature type="transmembrane region" description="Helical" evidence="2">
    <location>
        <begin position="1010"/>
        <end position="1030"/>
    </location>
</feature>
<evidence type="ECO:0000313" key="3">
    <source>
        <dbReference type="EMBL" id="KAK4486033.1"/>
    </source>
</evidence>
<accession>A0ABR0D9T7</accession>
<reference evidence="3 4" key="1">
    <citation type="journal article" date="2023" name="bioRxiv">
        <title>Genome report: Whole genome sequence and annotation of Penstemon davidsonii.</title>
        <authorList>
            <person name="Ostevik K.L."/>
            <person name="Alabady M."/>
            <person name="Zhang M."/>
            <person name="Rausher M.D."/>
        </authorList>
    </citation>
    <scope>NUCLEOTIDE SEQUENCE [LARGE SCALE GENOMIC DNA]</scope>
    <source>
        <strain evidence="3">DNT005</strain>
        <tissue evidence="3">Whole leaf</tissue>
    </source>
</reference>
<feature type="transmembrane region" description="Helical" evidence="2">
    <location>
        <begin position="479"/>
        <end position="497"/>
    </location>
</feature>
<feature type="transmembrane region" description="Helical" evidence="2">
    <location>
        <begin position="92"/>
        <end position="110"/>
    </location>
</feature>
<feature type="transmembrane region" description="Helical" evidence="2">
    <location>
        <begin position="767"/>
        <end position="784"/>
    </location>
</feature>
<feature type="region of interest" description="Disordered" evidence="1">
    <location>
        <begin position="1"/>
        <end position="63"/>
    </location>
</feature>
<feature type="transmembrane region" description="Helical" evidence="2">
    <location>
        <begin position="590"/>
        <end position="608"/>
    </location>
</feature>
<gene>
    <name evidence="3" type="ORF">RD792_008695</name>
</gene>
<protein>
    <recommendedName>
        <fullName evidence="5">No exine formation 1</fullName>
    </recommendedName>
</protein>
<evidence type="ECO:0000313" key="4">
    <source>
        <dbReference type="Proteomes" id="UP001291926"/>
    </source>
</evidence>